<dbReference type="InterPro" id="IPR011053">
    <property type="entry name" value="Single_hybrid_motif"/>
</dbReference>
<evidence type="ECO:0000256" key="12">
    <source>
        <dbReference type="PROSITE-ProRule" id="PRU00409"/>
    </source>
</evidence>
<evidence type="ECO:0000256" key="5">
    <source>
        <dbReference type="ARBA" id="ARBA00017242"/>
    </source>
</evidence>
<organism evidence="16 17">
    <name type="scientific">Agitococcus lubricus</name>
    <dbReference type="NCBI Taxonomy" id="1077255"/>
    <lineage>
        <taxon>Bacteria</taxon>
        <taxon>Pseudomonadati</taxon>
        <taxon>Pseudomonadota</taxon>
        <taxon>Gammaproteobacteria</taxon>
        <taxon>Moraxellales</taxon>
        <taxon>Moraxellaceae</taxon>
        <taxon>Agitococcus</taxon>
    </lineage>
</organism>
<dbReference type="PROSITE" id="PS00867">
    <property type="entry name" value="CPSASE_2"/>
    <property type="match status" value="1"/>
</dbReference>
<evidence type="ECO:0000256" key="6">
    <source>
        <dbReference type="ARBA" id="ARBA00022598"/>
    </source>
</evidence>
<dbReference type="Proteomes" id="UP000244223">
    <property type="component" value="Unassembled WGS sequence"/>
</dbReference>
<dbReference type="GO" id="GO:0004075">
    <property type="term" value="F:biotin carboxylase activity"/>
    <property type="evidence" value="ECO:0007669"/>
    <property type="project" value="UniProtKB-EC"/>
</dbReference>
<dbReference type="OrthoDB" id="9807469at2"/>
<keyword evidence="9" id="KW-0092">Biotin</keyword>
<dbReference type="Pfam" id="PF02785">
    <property type="entry name" value="Biotin_carb_C"/>
    <property type="match status" value="1"/>
</dbReference>
<dbReference type="FunFam" id="3.30.470.20:FF:000028">
    <property type="entry name" value="Methylcrotonoyl-CoA carboxylase subunit alpha, mitochondrial"/>
    <property type="match status" value="1"/>
</dbReference>
<protein>
    <recommendedName>
        <fullName evidence="5">Biotin carboxylase</fullName>
    </recommendedName>
    <alternativeName>
        <fullName evidence="10">Acetyl-coenzyme A carboxylase biotin carboxylase subunit A</fullName>
    </alternativeName>
</protein>
<dbReference type="PROSITE" id="PS50979">
    <property type="entry name" value="BC"/>
    <property type="match status" value="1"/>
</dbReference>
<accession>A0A2T5IWU8</accession>
<dbReference type="PANTHER" id="PTHR18866">
    <property type="entry name" value="CARBOXYLASE:PYRUVATE/ACETYL-COA/PROPIONYL-COA CARBOXYLASE"/>
    <property type="match status" value="1"/>
</dbReference>
<comment type="cofactor">
    <cofactor evidence="1">
        <name>biotin</name>
        <dbReference type="ChEBI" id="CHEBI:57586"/>
    </cofactor>
</comment>
<dbReference type="AlphaFoldDB" id="A0A2T5IWU8"/>
<dbReference type="Gene3D" id="2.40.50.100">
    <property type="match status" value="1"/>
</dbReference>
<dbReference type="InterPro" id="IPR005479">
    <property type="entry name" value="CPAse_ATP-bd"/>
</dbReference>
<dbReference type="InterPro" id="IPR011054">
    <property type="entry name" value="Rudment_hybrid_motif"/>
</dbReference>
<proteinExistence type="predicted"/>
<dbReference type="InterPro" id="IPR005482">
    <property type="entry name" value="Biotin_COase_C"/>
</dbReference>
<dbReference type="GO" id="GO:0005524">
    <property type="term" value="F:ATP binding"/>
    <property type="evidence" value="ECO:0007669"/>
    <property type="project" value="UniProtKB-UniRule"/>
</dbReference>
<dbReference type="SMART" id="SM00878">
    <property type="entry name" value="Biotin_carb_C"/>
    <property type="match status" value="1"/>
</dbReference>
<dbReference type="InterPro" id="IPR050856">
    <property type="entry name" value="Biotin_carboxylase_complex"/>
</dbReference>
<dbReference type="Gene3D" id="3.30.470.20">
    <property type="entry name" value="ATP-grasp fold, B domain"/>
    <property type="match status" value="1"/>
</dbReference>
<dbReference type="FunFam" id="3.30.1490.20:FF:000003">
    <property type="entry name" value="acetyl-CoA carboxylase isoform X1"/>
    <property type="match status" value="1"/>
</dbReference>
<evidence type="ECO:0000256" key="8">
    <source>
        <dbReference type="ARBA" id="ARBA00022840"/>
    </source>
</evidence>
<dbReference type="InterPro" id="IPR011764">
    <property type="entry name" value="Biotin_carboxylation_dom"/>
</dbReference>
<comment type="caution">
    <text evidence="16">The sequence shown here is derived from an EMBL/GenBank/DDBJ whole genome shotgun (WGS) entry which is preliminary data.</text>
</comment>
<keyword evidence="7 12" id="KW-0547">Nucleotide-binding</keyword>
<dbReference type="SUPFAM" id="SSF51246">
    <property type="entry name" value="Rudiment single hybrid motif"/>
    <property type="match status" value="1"/>
</dbReference>
<evidence type="ECO:0000259" key="13">
    <source>
        <dbReference type="PROSITE" id="PS50968"/>
    </source>
</evidence>
<dbReference type="SUPFAM" id="SSF56059">
    <property type="entry name" value="Glutathione synthetase ATP-binding domain-like"/>
    <property type="match status" value="1"/>
</dbReference>
<evidence type="ECO:0000256" key="4">
    <source>
        <dbReference type="ARBA" id="ARBA00011750"/>
    </source>
</evidence>
<comment type="catalytic activity">
    <reaction evidence="11">
        <text>N(6)-biotinyl-L-lysyl-[protein] + hydrogencarbonate + ATP = N(6)-carboxybiotinyl-L-lysyl-[protein] + ADP + phosphate + H(+)</text>
        <dbReference type="Rhea" id="RHEA:13501"/>
        <dbReference type="Rhea" id="RHEA-COMP:10505"/>
        <dbReference type="Rhea" id="RHEA-COMP:10506"/>
        <dbReference type="ChEBI" id="CHEBI:15378"/>
        <dbReference type="ChEBI" id="CHEBI:17544"/>
        <dbReference type="ChEBI" id="CHEBI:30616"/>
        <dbReference type="ChEBI" id="CHEBI:43474"/>
        <dbReference type="ChEBI" id="CHEBI:83144"/>
        <dbReference type="ChEBI" id="CHEBI:83145"/>
        <dbReference type="ChEBI" id="CHEBI:456216"/>
        <dbReference type="EC" id="6.3.4.14"/>
    </reaction>
</comment>
<dbReference type="InterPro" id="IPR005481">
    <property type="entry name" value="BC-like_N"/>
</dbReference>
<reference evidence="16 17" key="1">
    <citation type="submission" date="2018-04" db="EMBL/GenBank/DDBJ databases">
        <title>Genomic Encyclopedia of Archaeal and Bacterial Type Strains, Phase II (KMG-II): from individual species to whole genera.</title>
        <authorList>
            <person name="Goeker M."/>
        </authorList>
    </citation>
    <scope>NUCLEOTIDE SEQUENCE [LARGE SCALE GENOMIC DNA]</scope>
    <source>
        <strain evidence="16 17">DSM 5822</strain>
    </source>
</reference>
<evidence type="ECO:0000256" key="9">
    <source>
        <dbReference type="ARBA" id="ARBA00023267"/>
    </source>
</evidence>
<comment type="function">
    <text evidence="2">This protein is a component of the acetyl coenzyme A carboxylase complex; first, biotin carboxylase catalyzes the carboxylation of the carrier protein and then the transcarboxylase transfers the carboxyl group to form malonyl-CoA.</text>
</comment>
<dbReference type="Pfam" id="PF00289">
    <property type="entry name" value="Biotin_carb_N"/>
    <property type="match status" value="1"/>
</dbReference>
<comment type="subunit">
    <text evidence="4">Acetyl-CoA carboxylase is a heterohexamer of biotin carboxyl carrier protein, biotin carboxylase and the two subunits of carboxyl transferase in a 2:2 complex.</text>
</comment>
<dbReference type="FunFam" id="3.40.50.20:FF:000010">
    <property type="entry name" value="Propionyl-CoA carboxylase subunit alpha"/>
    <property type="match status" value="1"/>
</dbReference>
<keyword evidence="6" id="KW-0436">Ligase</keyword>
<evidence type="ECO:0000256" key="2">
    <source>
        <dbReference type="ARBA" id="ARBA00003761"/>
    </source>
</evidence>
<evidence type="ECO:0000313" key="16">
    <source>
        <dbReference type="EMBL" id="PTQ88383.1"/>
    </source>
</evidence>
<evidence type="ECO:0000256" key="3">
    <source>
        <dbReference type="ARBA" id="ARBA00004956"/>
    </source>
</evidence>
<dbReference type="RefSeq" id="WP_107866265.1">
    <property type="nucleotide sequence ID" value="NZ_QAON01000012.1"/>
</dbReference>
<evidence type="ECO:0000256" key="11">
    <source>
        <dbReference type="ARBA" id="ARBA00048600"/>
    </source>
</evidence>
<dbReference type="EMBL" id="QAON01000012">
    <property type="protein sequence ID" value="PTQ88383.1"/>
    <property type="molecule type" value="Genomic_DNA"/>
</dbReference>
<evidence type="ECO:0000259" key="14">
    <source>
        <dbReference type="PROSITE" id="PS50975"/>
    </source>
</evidence>
<comment type="pathway">
    <text evidence="3">Lipid metabolism; malonyl-CoA biosynthesis; malonyl-CoA from acetyl-CoA: step 1/1.</text>
</comment>
<keyword evidence="8 12" id="KW-0067">ATP-binding</keyword>
<feature type="domain" description="Biotin carboxylation" evidence="15">
    <location>
        <begin position="1"/>
        <end position="446"/>
    </location>
</feature>
<keyword evidence="17" id="KW-1185">Reference proteome</keyword>
<evidence type="ECO:0000256" key="10">
    <source>
        <dbReference type="ARBA" id="ARBA00033786"/>
    </source>
</evidence>
<dbReference type="PROSITE" id="PS00188">
    <property type="entry name" value="BIOTIN"/>
    <property type="match status" value="1"/>
</dbReference>
<dbReference type="GO" id="GO:0046872">
    <property type="term" value="F:metal ion binding"/>
    <property type="evidence" value="ECO:0007669"/>
    <property type="project" value="InterPro"/>
</dbReference>
<dbReference type="SUPFAM" id="SSF52440">
    <property type="entry name" value="PreATP-grasp domain"/>
    <property type="match status" value="1"/>
</dbReference>
<dbReference type="CDD" id="cd06850">
    <property type="entry name" value="biotinyl_domain"/>
    <property type="match status" value="1"/>
</dbReference>
<evidence type="ECO:0000256" key="1">
    <source>
        <dbReference type="ARBA" id="ARBA00001953"/>
    </source>
</evidence>
<dbReference type="SUPFAM" id="SSF51230">
    <property type="entry name" value="Single hybrid motif"/>
    <property type="match status" value="1"/>
</dbReference>
<sequence>MITKLLIANRGEIACRIIKTARRLGIKTVAVYSTADANALHVQLADEAYCIGNPPSRESYLCADKMIATALRSGAQAIHPGYGFLSENADFSAAVSAAGLIFVGPSAESIAAMGGKSQAKALMQQAGVPLIPGYHGEDQALDTLKTQALAIGLPVLLKASAGGGGKGMRAVHQAHELEEAIAAAQREGLNSFGDSRLLIEKLLVKPRHVEVQILADKYGHCIYLFDRDCSLQRRHQKVVEEAPAPNLPASLRQAMGEAAVQAAKAIAYSNAGTIEFLVANEQFYFMEMNTRLQVEHPVTEFISGLDLVEWQLKIANGETLTLEQTQLQAQGHAIEVRLYAEDPTHDFLPVIGRLTEFDFPQQHTWQRIDTGFQAGDDISPYYDPMLAKVIAWGENRTTAIARLLQTLNDMRVTGLRHNLGYLQKVIAHPDFAACDLGTDFLIGRHTELISQDSRHQQQALLVAAAFYYQRQRQQQQSSNTNDQFSPWQQLEGWRSFGRRDSQLTLIINEESHSLSLTATARHHYQARLNDQDIDFICFTENQNWIYQDKEQRLSFKVCFDAHGLQLRHERMVWQCQFQEPYLHRANKQDAHQGYRAPMTGRITAVLVTAGQAVKQGDTLVVMEAMKMEHRITAQSDFTITEVWVATGTLVQDGQVLIE</sequence>
<dbReference type="PROSITE" id="PS50968">
    <property type="entry name" value="BIOTINYL_LIPOYL"/>
    <property type="match status" value="1"/>
</dbReference>
<dbReference type="InterPro" id="IPR001882">
    <property type="entry name" value="Biotin_BS"/>
</dbReference>
<dbReference type="InterPro" id="IPR000089">
    <property type="entry name" value="Biotin_lipoyl"/>
</dbReference>
<dbReference type="InterPro" id="IPR016185">
    <property type="entry name" value="PreATP-grasp_dom_sf"/>
</dbReference>
<evidence type="ECO:0000259" key="15">
    <source>
        <dbReference type="PROSITE" id="PS50979"/>
    </source>
</evidence>
<dbReference type="PANTHER" id="PTHR18866:SF33">
    <property type="entry name" value="METHYLCROTONOYL-COA CARBOXYLASE SUBUNIT ALPHA, MITOCHONDRIAL-RELATED"/>
    <property type="match status" value="1"/>
</dbReference>
<gene>
    <name evidence="16" type="ORF">C8N29_11228</name>
</gene>
<dbReference type="Pfam" id="PF00364">
    <property type="entry name" value="Biotin_lipoyl"/>
    <property type="match status" value="1"/>
</dbReference>
<feature type="domain" description="Lipoyl-binding" evidence="13">
    <location>
        <begin position="584"/>
        <end position="658"/>
    </location>
</feature>
<dbReference type="InterPro" id="IPR011761">
    <property type="entry name" value="ATP-grasp"/>
</dbReference>
<feature type="domain" description="ATP-grasp" evidence="14">
    <location>
        <begin position="120"/>
        <end position="316"/>
    </location>
</feature>
<name>A0A2T5IWU8_9GAMM</name>
<evidence type="ECO:0000313" key="17">
    <source>
        <dbReference type="Proteomes" id="UP000244223"/>
    </source>
</evidence>
<dbReference type="PROSITE" id="PS50975">
    <property type="entry name" value="ATP_GRASP"/>
    <property type="match status" value="1"/>
</dbReference>
<evidence type="ECO:0000256" key="7">
    <source>
        <dbReference type="ARBA" id="ARBA00022741"/>
    </source>
</evidence>
<dbReference type="Pfam" id="PF02786">
    <property type="entry name" value="CPSase_L_D2"/>
    <property type="match status" value="1"/>
</dbReference>